<dbReference type="Proteomes" id="UP000694851">
    <property type="component" value="Unplaced"/>
</dbReference>
<reference evidence="3" key="1">
    <citation type="submission" date="2025-08" db="UniProtKB">
        <authorList>
            <consortium name="RefSeq"/>
        </authorList>
    </citation>
    <scope>IDENTIFICATION</scope>
    <source>
        <tissue evidence="3">Muscle</tissue>
    </source>
</reference>
<feature type="region of interest" description="Disordered" evidence="1">
    <location>
        <begin position="1"/>
        <end position="35"/>
    </location>
</feature>
<organism evidence="2 3">
    <name type="scientific">Hipposideros armiger</name>
    <name type="common">Great Himalayan leaf-nosed bat</name>
    <dbReference type="NCBI Taxonomy" id="186990"/>
    <lineage>
        <taxon>Eukaryota</taxon>
        <taxon>Metazoa</taxon>
        <taxon>Chordata</taxon>
        <taxon>Craniata</taxon>
        <taxon>Vertebrata</taxon>
        <taxon>Euteleostomi</taxon>
        <taxon>Mammalia</taxon>
        <taxon>Eutheria</taxon>
        <taxon>Laurasiatheria</taxon>
        <taxon>Chiroptera</taxon>
        <taxon>Yinpterochiroptera</taxon>
        <taxon>Rhinolophoidea</taxon>
        <taxon>Hipposideridae</taxon>
        <taxon>Hipposideros</taxon>
    </lineage>
</organism>
<name>A0A8B7RVQ3_HIPAR</name>
<feature type="region of interest" description="Disordered" evidence="1">
    <location>
        <begin position="170"/>
        <end position="261"/>
    </location>
</feature>
<sequence length="312" mass="34766">MKGGLRAWGEASHFPEDSEHRRVPKIHPTVTEQPPRKRPAFCALRMNAHTLLSTKAWSAAGGQAFPHEPSLKQVLGVFPAQGLRVQRTEHAGPQESPWQVLPGDVFFPGRWFLLIQSSYSVVSRAPGRAWAYLSTFHTIATDGAEFLRRVSLPQRYGAVRDFTEFPLEANSSRMKQTGAERRRRASLRIWPGEPAPHPWGHSQARHSERHSTCKQTQQIGDGGNRNNAGRSPGHRLLEHPVSTTEREQLRQSPPARHHSAAAESFICHTDDICPLLTHPSGGCSSNMRPRKLSWRSQMLFVASPGGSKMGRG</sequence>
<evidence type="ECO:0000313" key="2">
    <source>
        <dbReference type="Proteomes" id="UP000694851"/>
    </source>
</evidence>
<feature type="compositionally biased region" description="Polar residues" evidence="1">
    <location>
        <begin position="213"/>
        <end position="229"/>
    </location>
</feature>
<protein>
    <submittedName>
        <fullName evidence="3">Uncharacterized protein LOC109386044</fullName>
    </submittedName>
</protein>
<gene>
    <name evidence="3" type="primary">LOC109386044</name>
</gene>
<dbReference type="AlphaFoldDB" id="A0A8B7RVQ3"/>
<accession>A0A8B7RVQ3</accession>
<dbReference type="RefSeq" id="XP_019504438.1">
    <property type="nucleotide sequence ID" value="XM_019648893.1"/>
</dbReference>
<evidence type="ECO:0000256" key="1">
    <source>
        <dbReference type="SAM" id="MobiDB-lite"/>
    </source>
</evidence>
<dbReference type="KEGG" id="hai:109386044"/>
<evidence type="ECO:0000313" key="3">
    <source>
        <dbReference type="RefSeq" id="XP_019504438.1"/>
    </source>
</evidence>
<proteinExistence type="predicted"/>
<keyword evidence="2" id="KW-1185">Reference proteome</keyword>
<dbReference type="GeneID" id="109386044"/>